<dbReference type="PANTHER" id="PTHR12988:SF6">
    <property type="entry name" value="SPHINGOMYELIN PHOSPHODIESTERASE 4"/>
    <property type="match status" value="1"/>
</dbReference>
<dbReference type="GO" id="GO:0046513">
    <property type="term" value="P:ceramide biosynthetic process"/>
    <property type="evidence" value="ECO:0007669"/>
    <property type="project" value="TreeGrafter"/>
</dbReference>
<evidence type="ECO:0000256" key="4">
    <source>
        <dbReference type="ARBA" id="ARBA00023136"/>
    </source>
</evidence>
<keyword evidence="3" id="KW-1133">Transmembrane helix</keyword>
<dbReference type="InterPro" id="IPR024129">
    <property type="entry name" value="Sphingomy_SMPD4"/>
</dbReference>
<dbReference type="Pfam" id="PF14724">
    <property type="entry name" value="mit_SMPDase"/>
    <property type="match status" value="1"/>
</dbReference>
<dbReference type="GO" id="GO:0006685">
    <property type="term" value="P:sphingomyelin catabolic process"/>
    <property type="evidence" value="ECO:0007669"/>
    <property type="project" value="TreeGrafter"/>
</dbReference>
<dbReference type="EMBL" id="LSYS01006629">
    <property type="protein sequence ID" value="OPJ74804.1"/>
    <property type="molecule type" value="Genomic_DNA"/>
</dbReference>
<dbReference type="GO" id="GO:0050290">
    <property type="term" value="F:sphingomyelin phosphodiesterase D activity"/>
    <property type="evidence" value="ECO:0007669"/>
    <property type="project" value="InterPro"/>
</dbReference>
<dbReference type="Proteomes" id="UP000190648">
    <property type="component" value="Unassembled WGS sequence"/>
</dbReference>
<reference evidence="5 6" key="1">
    <citation type="submission" date="2016-02" db="EMBL/GenBank/DDBJ databases">
        <title>Band-tailed pigeon sequencing and assembly.</title>
        <authorList>
            <person name="Soares A.E."/>
            <person name="Novak B.J."/>
            <person name="Rice E.S."/>
            <person name="O'Connell B."/>
            <person name="Chang D."/>
            <person name="Weber S."/>
            <person name="Shapiro B."/>
        </authorList>
    </citation>
    <scope>NUCLEOTIDE SEQUENCE [LARGE SCALE GENOMIC DNA]</scope>
    <source>
        <strain evidence="5">BTP2013</strain>
        <tissue evidence="5">Blood</tissue>
    </source>
</reference>
<evidence type="ECO:0000313" key="5">
    <source>
        <dbReference type="EMBL" id="OPJ74804.1"/>
    </source>
</evidence>
<dbReference type="AlphaFoldDB" id="A0A1V4JRS4"/>
<proteinExistence type="predicted"/>
<name>A0A1V4JRS4_PATFA</name>
<keyword evidence="2" id="KW-0812">Transmembrane</keyword>
<comment type="caution">
    <text evidence="5">The sequence shown here is derived from an EMBL/GenBank/DDBJ whole genome shotgun (WGS) entry which is preliminary data.</text>
</comment>
<evidence type="ECO:0000313" key="6">
    <source>
        <dbReference type="Proteomes" id="UP000190648"/>
    </source>
</evidence>
<dbReference type="GO" id="GO:0016020">
    <property type="term" value="C:membrane"/>
    <property type="evidence" value="ECO:0007669"/>
    <property type="project" value="UniProtKB-SubCell"/>
</dbReference>
<keyword evidence="6" id="KW-1185">Reference proteome</keyword>
<dbReference type="OrthoDB" id="10251508at2759"/>
<evidence type="ECO:0000256" key="2">
    <source>
        <dbReference type="ARBA" id="ARBA00022692"/>
    </source>
</evidence>
<comment type="subcellular location">
    <subcellularLocation>
        <location evidence="1">Membrane</location>
        <topology evidence="1">Single-pass membrane protein</topology>
    </subcellularLocation>
</comment>
<dbReference type="PANTHER" id="PTHR12988">
    <property type="entry name" value="SPHINGOMYELIN PHOSPHODIESTERASE 4"/>
    <property type="match status" value="1"/>
</dbReference>
<evidence type="ECO:0000256" key="1">
    <source>
        <dbReference type="ARBA" id="ARBA00004167"/>
    </source>
</evidence>
<sequence>MAGPHLQQPSFLLATLKADCVNKPFVQRCHDLETIIEEFPAKELHGIFPWLVENIFGSLDGIIVGWNLRCLQGRTNPTEYSVALDFLDPSGPMMKLVYKLQAEEYRYDFPVSYLPGPVKASIQEQVLPECSLYHNKVQFPSSGGLGLNLALNPFEYYMFYFAISLITQKNSPVTHHVSPSNSAYFILVDTYLKCFLPTEGSVLPPPSSNPGGAIPSPAPRSPAVPFTSYGMHHTSLLKRHIAHQPSVNADPASQEIWRSETLLQVFVEMWLHHYSLEMYQKMQSPHVKESFKPTEEHVLVVRLLVKHLHAFSNSLKPEPLSPSAHSHTASPLEEFKRVVIPRFVQEKLYIFLQHCFGHWPLDASFRAVLEMWLSYLQPWRYAPEKLPQSEEPLPRSVSEKWAAFIQENLLMYTKLFIGFLNRALRTDLVSPKNALMVFRVAKVFAQPNLAEMILKGEQLFLEPELVIPHRQHRLFMSPTIGGGFLSSWPPAITDASFKVKSHVYSLEGQDFQYKQMFGTEVRNLVLKLAQLICQAQQTAKSISDHSSETTASQSFFSWFRFTSSEMNGSYTGNDLDEIGQDSIKKTDEYLEKALEYLCQIFKLNEAQLTQMMMKCGTAQDENGKNQLPDCIESEDGLVLTPLGRYQIINGLRRFEVRYQGDTELQPIRSYENATLVRLLFRLSSVLNERFADQMDELCSREDFVGRLCRYHLTNPHLIQRIRHSPVVRDRTSQNWGPRISLRFLASYRTLMSLLMIYFIASWFYIGPVGCTFIILIGYFLYAVIMMFFSEEWKPHEH</sequence>
<accession>A0A1V4JRS4</accession>
<gene>
    <name evidence="5" type="primary">SMPD4</name>
    <name evidence="5" type="ORF">AV530_018326</name>
</gene>
<keyword evidence="4" id="KW-0472">Membrane</keyword>
<dbReference type="GO" id="GO:0046475">
    <property type="term" value="P:glycerophospholipid catabolic process"/>
    <property type="evidence" value="ECO:0007669"/>
    <property type="project" value="TreeGrafter"/>
</dbReference>
<protein>
    <submittedName>
        <fullName evidence="5">Sphingomyelin phosphodiesterase 4 isoform B</fullName>
    </submittedName>
</protein>
<organism evidence="5 6">
    <name type="scientific">Patagioenas fasciata monilis</name>
    <dbReference type="NCBI Taxonomy" id="372326"/>
    <lineage>
        <taxon>Eukaryota</taxon>
        <taxon>Metazoa</taxon>
        <taxon>Chordata</taxon>
        <taxon>Craniata</taxon>
        <taxon>Vertebrata</taxon>
        <taxon>Euteleostomi</taxon>
        <taxon>Archelosauria</taxon>
        <taxon>Archosauria</taxon>
        <taxon>Dinosauria</taxon>
        <taxon>Saurischia</taxon>
        <taxon>Theropoda</taxon>
        <taxon>Coelurosauria</taxon>
        <taxon>Aves</taxon>
        <taxon>Neognathae</taxon>
        <taxon>Neoaves</taxon>
        <taxon>Columbimorphae</taxon>
        <taxon>Columbiformes</taxon>
        <taxon>Columbidae</taxon>
        <taxon>Patagioenas</taxon>
    </lineage>
</organism>
<evidence type="ECO:0000256" key="3">
    <source>
        <dbReference type="ARBA" id="ARBA00022989"/>
    </source>
</evidence>